<dbReference type="PANTHER" id="PTHR10057">
    <property type="entry name" value="PERIPHERAL-TYPE BENZODIAZEPINE RECEPTOR"/>
    <property type="match status" value="1"/>
</dbReference>
<comment type="caution">
    <text evidence="7">The sequence shown here is derived from an EMBL/GenBank/DDBJ whole genome shotgun (WGS) entry which is preliminary data.</text>
</comment>
<keyword evidence="5 6" id="KW-0472">Membrane</keyword>
<accession>A0A7W9FEM8</accession>
<dbReference type="RefSeq" id="WP_183213462.1">
    <property type="nucleotide sequence ID" value="NZ_JACHOR010000003.1"/>
</dbReference>
<gene>
    <name evidence="7" type="ORF">GGR13_002106</name>
</gene>
<dbReference type="InterPro" id="IPR038330">
    <property type="entry name" value="TspO/MBR-related_sf"/>
</dbReference>
<feature type="transmembrane region" description="Helical" evidence="6">
    <location>
        <begin position="102"/>
        <end position="122"/>
    </location>
</feature>
<dbReference type="InterPro" id="IPR004307">
    <property type="entry name" value="TspO_MBR"/>
</dbReference>
<evidence type="ECO:0000256" key="2">
    <source>
        <dbReference type="ARBA" id="ARBA00007524"/>
    </source>
</evidence>
<feature type="transmembrane region" description="Helical" evidence="6">
    <location>
        <begin position="46"/>
        <end position="66"/>
    </location>
</feature>
<organism evidence="7 8">
    <name type="scientific">Brevundimonas variabilis</name>
    <dbReference type="NCBI Taxonomy" id="74312"/>
    <lineage>
        <taxon>Bacteria</taxon>
        <taxon>Pseudomonadati</taxon>
        <taxon>Pseudomonadota</taxon>
        <taxon>Alphaproteobacteria</taxon>
        <taxon>Caulobacterales</taxon>
        <taxon>Caulobacteraceae</taxon>
        <taxon>Brevundimonas</taxon>
    </lineage>
</organism>
<name>A0A7W9FEM8_9CAUL</name>
<evidence type="ECO:0000256" key="4">
    <source>
        <dbReference type="ARBA" id="ARBA00022989"/>
    </source>
</evidence>
<feature type="transmembrane region" description="Helical" evidence="6">
    <location>
        <begin position="6"/>
        <end position="26"/>
    </location>
</feature>
<comment type="similarity">
    <text evidence="2">Belongs to the TspO/BZRP family.</text>
</comment>
<keyword evidence="3 6" id="KW-0812">Transmembrane</keyword>
<keyword evidence="4 6" id="KW-1133">Transmembrane helix</keyword>
<feature type="transmembrane region" description="Helical" evidence="6">
    <location>
        <begin position="72"/>
        <end position="95"/>
    </location>
</feature>
<proteinExistence type="inferred from homology"/>
<dbReference type="EMBL" id="JACHOR010000003">
    <property type="protein sequence ID" value="MBB5746502.1"/>
    <property type="molecule type" value="Genomic_DNA"/>
</dbReference>
<dbReference type="Pfam" id="PF03073">
    <property type="entry name" value="TspO_MBR"/>
    <property type="match status" value="1"/>
</dbReference>
<reference evidence="7 8" key="1">
    <citation type="submission" date="2020-08" db="EMBL/GenBank/DDBJ databases">
        <title>Genomic Encyclopedia of Type Strains, Phase IV (KMG-IV): sequencing the most valuable type-strain genomes for metagenomic binning, comparative biology and taxonomic classification.</title>
        <authorList>
            <person name="Goeker M."/>
        </authorList>
    </citation>
    <scope>NUCLEOTIDE SEQUENCE [LARGE SCALE GENOMIC DNA]</scope>
    <source>
        <strain evidence="7 8">DSM 4737</strain>
    </source>
</reference>
<dbReference type="PIRSF" id="PIRSF005859">
    <property type="entry name" value="PBR"/>
    <property type="match status" value="1"/>
</dbReference>
<evidence type="ECO:0000256" key="1">
    <source>
        <dbReference type="ARBA" id="ARBA00004141"/>
    </source>
</evidence>
<dbReference type="Gene3D" id="1.20.1260.100">
    <property type="entry name" value="TspO/MBR protein"/>
    <property type="match status" value="1"/>
</dbReference>
<keyword evidence="8" id="KW-1185">Reference proteome</keyword>
<evidence type="ECO:0000313" key="8">
    <source>
        <dbReference type="Proteomes" id="UP000545037"/>
    </source>
</evidence>
<feature type="transmembrane region" description="Helical" evidence="6">
    <location>
        <begin position="128"/>
        <end position="147"/>
    </location>
</feature>
<dbReference type="AlphaFoldDB" id="A0A7W9FEM8"/>
<dbReference type="GO" id="GO:0016020">
    <property type="term" value="C:membrane"/>
    <property type="evidence" value="ECO:0007669"/>
    <property type="project" value="UniProtKB-SubCell"/>
</dbReference>
<evidence type="ECO:0000256" key="6">
    <source>
        <dbReference type="SAM" id="Phobius"/>
    </source>
</evidence>
<protein>
    <submittedName>
        <fullName evidence="7">Tryptophan-rich sensory protein</fullName>
    </submittedName>
</protein>
<evidence type="ECO:0000256" key="3">
    <source>
        <dbReference type="ARBA" id="ARBA00022692"/>
    </source>
</evidence>
<sequence>MDQADWIALAVFAGLNVASASSGSVFKPGEWYAALRKPSWTPPNLAFPIVWGVLFAINATAGWLVWEAVGTASPLAFGLYVGSLVLNAGWSWLFFGRRRMDLALVNVVLLWVSLVAIMAVFWELRPLSTLLLIPYLTWVTIASVLNLRMLQLNRGPQPT</sequence>
<dbReference type="GO" id="GO:0033013">
    <property type="term" value="P:tetrapyrrole metabolic process"/>
    <property type="evidence" value="ECO:0007669"/>
    <property type="project" value="UniProtKB-ARBA"/>
</dbReference>
<dbReference type="PANTHER" id="PTHR10057:SF0">
    <property type="entry name" value="TRANSLOCATOR PROTEIN"/>
    <property type="match status" value="1"/>
</dbReference>
<dbReference type="Proteomes" id="UP000545037">
    <property type="component" value="Unassembled WGS sequence"/>
</dbReference>
<dbReference type="FunFam" id="1.20.1260.100:FF:000001">
    <property type="entry name" value="translocator protein 2"/>
    <property type="match status" value="1"/>
</dbReference>
<dbReference type="CDD" id="cd15904">
    <property type="entry name" value="TSPO_MBR"/>
    <property type="match status" value="1"/>
</dbReference>
<evidence type="ECO:0000313" key="7">
    <source>
        <dbReference type="EMBL" id="MBB5746502.1"/>
    </source>
</evidence>
<comment type="subcellular location">
    <subcellularLocation>
        <location evidence="1">Membrane</location>
        <topology evidence="1">Multi-pass membrane protein</topology>
    </subcellularLocation>
</comment>
<evidence type="ECO:0000256" key="5">
    <source>
        <dbReference type="ARBA" id="ARBA00023136"/>
    </source>
</evidence>